<dbReference type="Proteomes" id="UP000287547">
    <property type="component" value="Unassembled WGS sequence"/>
</dbReference>
<protein>
    <submittedName>
        <fullName evidence="2">Acetyl-CoA carboxylase biotin carboxyl carrier protein subunit</fullName>
    </submittedName>
</protein>
<dbReference type="InterPro" id="IPR032716">
    <property type="entry name" value="ACC_epsilon"/>
</dbReference>
<proteinExistence type="predicted"/>
<dbReference type="RefSeq" id="WP_125728096.1">
    <property type="nucleotide sequence ID" value="NZ_QHKI01000051.1"/>
</dbReference>
<dbReference type="GO" id="GO:0003989">
    <property type="term" value="F:acetyl-CoA carboxylase activity"/>
    <property type="evidence" value="ECO:0007669"/>
    <property type="project" value="InterPro"/>
</dbReference>
<dbReference type="EMBL" id="QHKI01000051">
    <property type="protein sequence ID" value="RSM74564.1"/>
    <property type="molecule type" value="Genomic_DNA"/>
</dbReference>
<accession>A0A428YX31</accession>
<dbReference type="GO" id="GO:0004658">
    <property type="term" value="F:propionyl-CoA carboxylase activity"/>
    <property type="evidence" value="ECO:0007669"/>
    <property type="project" value="InterPro"/>
</dbReference>
<dbReference type="Pfam" id="PF13822">
    <property type="entry name" value="ACC_epsilon"/>
    <property type="match status" value="1"/>
</dbReference>
<dbReference type="AlphaFoldDB" id="A0A428YX31"/>
<gene>
    <name evidence="2" type="ORF">DMH04_39580</name>
</gene>
<feature type="region of interest" description="Disordered" evidence="1">
    <location>
        <begin position="30"/>
        <end position="75"/>
    </location>
</feature>
<dbReference type="OrthoDB" id="4300992at2"/>
<evidence type="ECO:0000313" key="2">
    <source>
        <dbReference type="EMBL" id="RSM74564.1"/>
    </source>
</evidence>
<comment type="caution">
    <text evidence="2">The sequence shown here is derived from an EMBL/GenBank/DDBJ whole genome shotgun (WGS) entry which is preliminary data.</text>
</comment>
<name>A0A428YX31_KIBAR</name>
<reference evidence="2 3" key="1">
    <citation type="submission" date="2018-05" db="EMBL/GenBank/DDBJ databases">
        <title>Evolution of GPA BGCs.</title>
        <authorList>
            <person name="Waglechner N."/>
            <person name="Wright G.D."/>
        </authorList>
    </citation>
    <scope>NUCLEOTIDE SEQUENCE [LARGE SCALE GENOMIC DNA]</scope>
    <source>
        <strain evidence="2 3">A82846</strain>
    </source>
</reference>
<evidence type="ECO:0000313" key="3">
    <source>
        <dbReference type="Proteomes" id="UP000287547"/>
    </source>
</evidence>
<sequence>MSDGERPLLRIVRGTPDDIELAALTAVVASLPGRGPDEEPSPESGRRSEWSNPANSLRAPLRPGPGAWRASGFPR</sequence>
<evidence type="ECO:0000256" key="1">
    <source>
        <dbReference type="SAM" id="MobiDB-lite"/>
    </source>
</evidence>
<organism evidence="2 3">
    <name type="scientific">Kibdelosporangium aridum</name>
    <dbReference type="NCBI Taxonomy" id="2030"/>
    <lineage>
        <taxon>Bacteria</taxon>
        <taxon>Bacillati</taxon>
        <taxon>Actinomycetota</taxon>
        <taxon>Actinomycetes</taxon>
        <taxon>Pseudonocardiales</taxon>
        <taxon>Pseudonocardiaceae</taxon>
        <taxon>Kibdelosporangium</taxon>
    </lineage>
</organism>